<feature type="transmembrane region" description="Helical" evidence="9">
    <location>
        <begin position="465"/>
        <end position="486"/>
    </location>
</feature>
<keyword evidence="4 9" id="KW-0812">Transmembrane</keyword>
<dbReference type="Pfam" id="PF01130">
    <property type="entry name" value="CD36"/>
    <property type="match status" value="1"/>
</dbReference>
<keyword evidence="11" id="KW-1185">Reference proteome</keyword>
<proteinExistence type="inferred from homology"/>
<comment type="similarity">
    <text evidence="2">Belongs to the CD36 family.</text>
</comment>
<evidence type="ECO:0000256" key="6">
    <source>
        <dbReference type="ARBA" id="ARBA00023136"/>
    </source>
</evidence>
<comment type="caution">
    <text evidence="10">The sequence shown here is derived from an EMBL/GenBank/DDBJ whole genome shotgun (WGS) entry which is preliminary data.</text>
</comment>
<accession>A0AAN7ZF86</accession>
<dbReference type="GO" id="GO:0005044">
    <property type="term" value="F:scavenger receptor activity"/>
    <property type="evidence" value="ECO:0007669"/>
    <property type="project" value="TreeGrafter"/>
</dbReference>
<evidence type="ECO:0000256" key="1">
    <source>
        <dbReference type="ARBA" id="ARBA00004236"/>
    </source>
</evidence>
<comment type="subcellular location">
    <subcellularLocation>
        <location evidence="1">Cell membrane</location>
    </subcellularLocation>
</comment>
<name>A0AAN7ZF86_9COLE</name>
<evidence type="ECO:0000313" key="11">
    <source>
        <dbReference type="Proteomes" id="UP001329430"/>
    </source>
</evidence>
<dbReference type="InterPro" id="IPR002159">
    <property type="entry name" value="CD36_fam"/>
</dbReference>
<dbReference type="PRINTS" id="PR01609">
    <property type="entry name" value="CD36FAMILY"/>
</dbReference>
<dbReference type="AlphaFoldDB" id="A0AAN7ZF86"/>
<gene>
    <name evidence="10" type="ORF">RI129_007845</name>
</gene>
<feature type="region of interest" description="Disordered" evidence="8">
    <location>
        <begin position="1"/>
        <end position="29"/>
    </location>
</feature>
<dbReference type="GO" id="GO:0005737">
    <property type="term" value="C:cytoplasm"/>
    <property type="evidence" value="ECO:0007669"/>
    <property type="project" value="TreeGrafter"/>
</dbReference>
<keyword evidence="3" id="KW-1003">Cell membrane</keyword>
<dbReference type="GO" id="GO:0005886">
    <property type="term" value="C:plasma membrane"/>
    <property type="evidence" value="ECO:0007669"/>
    <property type="project" value="UniProtKB-SubCell"/>
</dbReference>
<evidence type="ECO:0000313" key="10">
    <source>
        <dbReference type="EMBL" id="KAK5644000.1"/>
    </source>
</evidence>
<feature type="transmembrane region" description="Helical" evidence="9">
    <location>
        <begin position="39"/>
        <end position="61"/>
    </location>
</feature>
<reference evidence="10 11" key="1">
    <citation type="journal article" date="2024" name="Insects">
        <title>An Improved Chromosome-Level Genome Assembly of the Firefly Pyrocoelia pectoralis.</title>
        <authorList>
            <person name="Fu X."/>
            <person name="Meyer-Rochow V.B."/>
            <person name="Ballantyne L."/>
            <person name="Zhu X."/>
        </authorList>
    </citation>
    <scope>NUCLEOTIDE SEQUENCE [LARGE SCALE GENOMIC DNA]</scope>
    <source>
        <strain evidence="10">XCY_ONT2</strain>
    </source>
</reference>
<dbReference type="Proteomes" id="UP001329430">
    <property type="component" value="Chromosome 5"/>
</dbReference>
<feature type="compositionally biased region" description="Basic and acidic residues" evidence="8">
    <location>
        <begin position="17"/>
        <end position="29"/>
    </location>
</feature>
<protein>
    <recommendedName>
        <fullName evidence="12">Scavenger receptor class B member 1</fullName>
    </recommendedName>
</protein>
<keyword evidence="5 9" id="KW-1133">Transmembrane helix</keyword>
<evidence type="ECO:0000256" key="3">
    <source>
        <dbReference type="ARBA" id="ARBA00022475"/>
    </source>
</evidence>
<evidence type="ECO:0000256" key="9">
    <source>
        <dbReference type="SAM" id="Phobius"/>
    </source>
</evidence>
<evidence type="ECO:0000256" key="8">
    <source>
        <dbReference type="SAM" id="MobiDB-lite"/>
    </source>
</evidence>
<evidence type="ECO:0000256" key="7">
    <source>
        <dbReference type="ARBA" id="ARBA00023180"/>
    </source>
</evidence>
<evidence type="ECO:0000256" key="4">
    <source>
        <dbReference type="ARBA" id="ARBA00022692"/>
    </source>
</evidence>
<evidence type="ECO:0000256" key="5">
    <source>
        <dbReference type="ARBA" id="ARBA00022989"/>
    </source>
</evidence>
<dbReference type="PANTHER" id="PTHR11923">
    <property type="entry name" value="SCAVENGER RECEPTOR CLASS B TYPE-1 SR-B1"/>
    <property type="match status" value="1"/>
</dbReference>
<dbReference type="PANTHER" id="PTHR11923:SF89">
    <property type="entry name" value="GH15894P"/>
    <property type="match status" value="1"/>
</dbReference>
<dbReference type="EMBL" id="JAVRBK010000005">
    <property type="protein sequence ID" value="KAK5644000.1"/>
    <property type="molecule type" value="Genomic_DNA"/>
</dbReference>
<organism evidence="10 11">
    <name type="scientific">Pyrocoelia pectoralis</name>
    <dbReference type="NCBI Taxonomy" id="417401"/>
    <lineage>
        <taxon>Eukaryota</taxon>
        <taxon>Metazoa</taxon>
        <taxon>Ecdysozoa</taxon>
        <taxon>Arthropoda</taxon>
        <taxon>Hexapoda</taxon>
        <taxon>Insecta</taxon>
        <taxon>Pterygota</taxon>
        <taxon>Neoptera</taxon>
        <taxon>Endopterygota</taxon>
        <taxon>Coleoptera</taxon>
        <taxon>Polyphaga</taxon>
        <taxon>Elateriformia</taxon>
        <taxon>Elateroidea</taxon>
        <taxon>Lampyridae</taxon>
        <taxon>Lampyrinae</taxon>
        <taxon>Pyrocoelia</taxon>
    </lineage>
</organism>
<keyword evidence="6 9" id="KW-0472">Membrane</keyword>
<sequence length="511" mass="58982">MIKMVKSSPENPLLQSKVERSQSHTKKTTEGKCGLWKPLVFGISASLLGLLLTIWTPFHILMNERLRMRPGLPPYEWWKTPPDKVLLRVYVFNITNSEAFLNGTDKKLNVEEVGPIIFLEKVTHSDVIVNDNDTMTYSAKRSAIYLPMMNHIDLNQTLIVPNIAVLGIASYLWDWNFVTKMGFNYLLRKIESQPIVKTTIYNFLWNFTDPVIDLGHSFFPVMVPTTNLGILTIVYEHFEHTVTSYMGTNNGHSRYFLIDKFDGSEYLPHHDCKEKLVNSTEGVTYHQFLTKNETILYWRKTQCKVIELDFERELFTNGFNAYRFTLRNETFHRQDSYSDCFKGNPPLPNGLIDVSKCYFDLPISISFPHFLNADPIAKTYVNGLKPSNEKHGSFVDIEPVTGVPLESRARLQSNLILKDFSGLSETLERFSDITVPLFWLEYNQVGIPTYMSNLIFFLIKILPSLQIIVVVVLFCTGLALAIYAAYKFITRRKQKNLQHKIMRLKGHIFCN</sequence>
<keyword evidence="7" id="KW-0325">Glycoprotein</keyword>
<evidence type="ECO:0008006" key="12">
    <source>
        <dbReference type="Google" id="ProtNLM"/>
    </source>
</evidence>
<evidence type="ECO:0000256" key="2">
    <source>
        <dbReference type="ARBA" id="ARBA00010532"/>
    </source>
</evidence>